<dbReference type="RefSeq" id="WP_147043636.1">
    <property type="nucleotide sequence ID" value="NZ_BAABIR010000001.1"/>
</dbReference>
<dbReference type="GO" id="GO:0019825">
    <property type="term" value="F:oxygen binding"/>
    <property type="evidence" value="ECO:0007669"/>
    <property type="project" value="InterPro"/>
</dbReference>
<dbReference type="Gene3D" id="1.10.490.10">
    <property type="entry name" value="Globins"/>
    <property type="match status" value="1"/>
</dbReference>
<dbReference type="InterPro" id="IPR009050">
    <property type="entry name" value="Globin-like_sf"/>
</dbReference>
<name>A0A5C6TVG8_9SPHN</name>
<dbReference type="GO" id="GO:0020037">
    <property type="term" value="F:heme binding"/>
    <property type="evidence" value="ECO:0007669"/>
    <property type="project" value="InterPro"/>
</dbReference>
<dbReference type="EMBL" id="VOQQ01000001">
    <property type="protein sequence ID" value="TXC64229.1"/>
    <property type="molecule type" value="Genomic_DNA"/>
</dbReference>
<comment type="caution">
    <text evidence="1">The sequence shown here is derived from an EMBL/GenBank/DDBJ whole genome shotgun (WGS) entry which is preliminary data.</text>
</comment>
<evidence type="ECO:0008006" key="3">
    <source>
        <dbReference type="Google" id="ProtNLM"/>
    </source>
</evidence>
<evidence type="ECO:0000313" key="1">
    <source>
        <dbReference type="EMBL" id="TXC64229.1"/>
    </source>
</evidence>
<dbReference type="Proteomes" id="UP000321249">
    <property type="component" value="Unassembled WGS sequence"/>
</dbReference>
<protein>
    <recommendedName>
        <fullName evidence="3">Globin family profile domain-containing protein</fullName>
    </recommendedName>
</protein>
<dbReference type="InterPro" id="IPR012292">
    <property type="entry name" value="Globin/Proto"/>
</dbReference>
<evidence type="ECO:0000313" key="2">
    <source>
        <dbReference type="Proteomes" id="UP000321249"/>
    </source>
</evidence>
<dbReference type="SUPFAM" id="SSF46458">
    <property type="entry name" value="Globin-like"/>
    <property type="match status" value="1"/>
</dbReference>
<dbReference type="OrthoDB" id="7595920at2"/>
<dbReference type="AlphaFoldDB" id="A0A5C6TVG8"/>
<organism evidence="1 2">
    <name type="scientific">Allosphingosinicella ginsenosidimutans</name>
    <dbReference type="NCBI Taxonomy" id="1176539"/>
    <lineage>
        <taxon>Bacteria</taxon>
        <taxon>Pseudomonadati</taxon>
        <taxon>Pseudomonadota</taxon>
        <taxon>Alphaproteobacteria</taxon>
        <taxon>Sphingomonadales</taxon>
        <taxon>Sphingomonadaceae</taxon>
        <taxon>Allosphingosinicella</taxon>
    </lineage>
</organism>
<proteinExistence type="predicted"/>
<gene>
    <name evidence="1" type="ORF">FRZ32_11530</name>
</gene>
<reference evidence="1 2" key="1">
    <citation type="journal article" date="2015" name="J. Microbiol.">
        <title>Sphingosinicella ginsenosidimutans sp. nov., with ginsenoside converting activity.</title>
        <authorList>
            <person name="Kim J.K."/>
            <person name="Kang M.S."/>
            <person name="Park S.C."/>
            <person name="Kim K.M."/>
            <person name="Choi K."/>
            <person name="Yoon M.H."/>
            <person name="Im W.T."/>
        </authorList>
    </citation>
    <scope>NUCLEOTIDE SEQUENCE [LARGE SCALE GENOMIC DNA]</scope>
    <source>
        <strain evidence="1 2">BS-11</strain>
    </source>
</reference>
<keyword evidence="2" id="KW-1185">Reference proteome</keyword>
<sequence length="138" mass="15191">MSTPISLHQRDMLVRTLPLVRQHKEAIVARLAWALRGVSRQRSARDVETIARTLTELLIDQAHSLSGTGTLRPLDDVSSRHAALGIDGRFYSRFGDALVPVMSDLLGPNVPRDVAPAWCDAFWMVVRALKPVKVAANG</sequence>
<accession>A0A5C6TVG8</accession>